<evidence type="ECO:0000256" key="5">
    <source>
        <dbReference type="SAM" id="MobiDB-lite"/>
    </source>
</evidence>
<dbReference type="STRING" id="546991.N1J6N0"/>
<dbReference type="EMBL" id="CAUH01000633">
    <property type="protein sequence ID" value="CCU74804.1"/>
    <property type="molecule type" value="Genomic_DNA"/>
</dbReference>
<dbReference type="Proteomes" id="UP000015441">
    <property type="component" value="Unassembled WGS sequence"/>
</dbReference>
<evidence type="ECO:0000313" key="8">
    <source>
        <dbReference type="Proteomes" id="UP000015441"/>
    </source>
</evidence>
<accession>N1J6N0</accession>
<dbReference type="GO" id="GO:0005783">
    <property type="term" value="C:endoplasmic reticulum"/>
    <property type="evidence" value="ECO:0007669"/>
    <property type="project" value="InterPro"/>
</dbReference>
<sequence>MAALFSNLFLSSPSPTPIAIEDSDFADFAEVPEPTRAAILASSDENHPESSSQLTDTQSIPFTKWYNVHERHSLGEFKQEGVIIVLLLFIVLIHLFGTKINRKKAKKLMGEFGPILHKEFSLLGFETTPTTEHDEWQAESVHEILKEKSPSEFSTYATGRQNVAFIDIDLTLLKRYSPLTLVAEAAMSVFFEGMSAPSEHVGVTLYPFDGKEHLLVPGQIPGSNELRKGAKSTYDGFVWAVVNKDNIKQLRDDRYDISLTSTKDSSKLPKWTTVMSESAEITEALLTPELIRAIEQSGDLFNHLIITDQPVEQPLKLEDTTPRKRISLSLKIPSSNDYSSVLNLLQYVLNLTDLLVQHAHFRPEVLRKVKSARDDAIRKIQKADEEEKAEQRNLEREKAKKQKRNLELQALDSKAQKKYLEREKEKGLRKNQKKIT</sequence>
<dbReference type="Pfam" id="PF07946">
    <property type="entry name" value="CCDC47"/>
    <property type="match status" value="1"/>
</dbReference>
<comment type="caution">
    <text evidence="7">The sequence shown here is derived from an EMBL/GenBank/DDBJ whole genome shotgun (WGS) entry which is preliminary data.</text>
</comment>
<evidence type="ECO:0000256" key="3">
    <source>
        <dbReference type="ARBA" id="ARBA00022989"/>
    </source>
</evidence>
<protein>
    <submittedName>
        <fullName evidence="7">DUF1682 domain proteiin</fullName>
    </submittedName>
</protein>
<evidence type="ECO:0000256" key="4">
    <source>
        <dbReference type="ARBA" id="ARBA00023136"/>
    </source>
</evidence>
<dbReference type="eggNOG" id="KOG2357">
    <property type="taxonomic scope" value="Eukaryota"/>
</dbReference>
<dbReference type="GO" id="GO:0005509">
    <property type="term" value="F:calcium ion binding"/>
    <property type="evidence" value="ECO:0007669"/>
    <property type="project" value="InterPro"/>
</dbReference>
<dbReference type="GO" id="GO:0016020">
    <property type="term" value="C:membrane"/>
    <property type="evidence" value="ECO:0007669"/>
    <property type="project" value="UniProtKB-SubCell"/>
</dbReference>
<dbReference type="AlphaFoldDB" id="N1J6N0"/>
<reference evidence="7 8" key="1">
    <citation type="journal article" date="2010" name="Science">
        <title>Genome expansion and gene loss in powdery mildew fungi reveal tradeoffs in extreme parasitism.</title>
        <authorList>
            <person name="Spanu P.D."/>
            <person name="Abbott J.C."/>
            <person name="Amselem J."/>
            <person name="Burgis T.A."/>
            <person name="Soanes D.M."/>
            <person name="Stueber K."/>
            <person name="Ver Loren van Themaat E."/>
            <person name="Brown J.K.M."/>
            <person name="Butcher S.A."/>
            <person name="Gurr S.J."/>
            <person name="Lebrun M.-H."/>
            <person name="Ridout C.J."/>
            <person name="Schulze-Lefert P."/>
            <person name="Talbot N.J."/>
            <person name="Ahmadinejad N."/>
            <person name="Ametz C."/>
            <person name="Barton G.R."/>
            <person name="Benjdia M."/>
            <person name="Bidzinski P."/>
            <person name="Bindschedler L.V."/>
            <person name="Both M."/>
            <person name="Brewer M.T."/>
            <person name="Cadle-Davidson L."/>
            <person name="Cadle-Davidson M.M."/>
            <person name="Collemare J."/>
            <person name="Cramer R."/>
            <person name="Frenkel O."/>
            <person name="Godfrey D."/>
            <person name="Harriman J."/>
            <person name="Hoede C."/>
            <person name="King B.C."/>
            <person name="Klages S."/>
            <person name="Kleemann J."/>
            <person name="Knoll D."/>
            <person name="Koti P.S."/>
            <person name="Kreplak J."/>
            <person name="Lopez-Ruiz F.J."/>
            <person name="Lu X."/>
            <person name="Maekawa T."/>
            <person name="Mahanil S."/>
            <person name="Micali C."/>
            <person name="Milgroom M.G."/>
            <person name="Montana G."/>
            <person name="Noir S."/>
            <person name="O'Connell R.J."/>
            <person name="Oberhaensli S."/>
            <person name="Parlange F."/>
            <person name="Pedersen C."/>
            <person name="Quesneville H."/>
            <person name="Reinhardt R."/>
            <person name="Rott M."/>
            <person name="Sacristan S."/>
            <person name="Schmidt S.M."/>
            <person name="Schoen M."/>
            <person name="Skamnioti P."/>
            <person name="Sommer H."/>
            <person name="Stephens A."/>
            <person name="Takahara H."/>
            <person name="Thordal-Christensen H."/>
            <person name="Vigouroux M."/>
            <person name="Wessling R."/>
            <person name="Wicker T."/>
            <person name="Panstruga R."/>
        </authorList>
    </citation>
    <scope>NUCLEOTIDE SEQUENCE [LARGE SCALE GENOMIC DNA]</scope>
    <source>
        <strain evidence="7">DH14</strain>
    </source>
</reference>
<feature type="region of interest" description="Disordered" evidence="5">
    <location>
        <begin position="383"/>
        <end position="436"/>
    </location>
</feature>
<organism evidence="7 8">
    <name type="scientific">Blumeria graminis f. sp. hordei (strain DH14)</name>
    <name type="common">Barley powdery mildew</name>
    <name type="synonym">Oidium monilioides f. sp. hordei</name>
    <dbReference type="NCBI Taxonomy" id="546991"/>
    <lineage>
        <taxon>Eukaryota</taxon>
        <taxon>Fungi</taxon>
        <taxon>Dikarya</taxon>
        <taxon>Ascomycota</taxon>
        <taxon>Pezizomycotina</taxon>
        <taxon>Leotiomycetes</taxon>
        <taxon>Erysiphales</taxon>
        <taxon>Erysiphaceae</taxon>
        <taxon>Blumeria</taxon>
        <taxon>Blumeria hordei</taxon>
    </lineage>
</organism>
<feature type="transmembrane region" description="Helical" evidence="6">
    <location>
        <begin position="81"/>
        <end position="100"/>
    </location>
</feature>
<dbReference type="PANTHER" id="PTHR12883">
    <property type="entry name" value="ADIPOCYTE-SPECIFIC PROTEIN 4-RELATED"/>
    <property type="match status" value="1"/>
</dbReference>
<feature type="compositionally biased region" description="Basic and acidic residues" evidence="5">
    <location>
        <begin position="383"/>
        <end position="398"/>
    </location>
</feature>
<evidence type="ECO:0000256" key="6">
    <source>
        <dbReference type="SAM" id="Phobius"/>
    </source>
</evidence>
<keyword evidence="8" id="KW-1185">Reference proteome</keyword>
<evidence type="ECO:0000313" key="7">
    <source>
        <dbReference type="EMBL" id="CCU74804.1"/>
    </source>
</evidence>
<comment type="subcellular location">
    <subcellularLocation>
        <location evidence="1">Membrane</location>
        <topology evidence="1">Single-pass membrane protein</topology>
    </subcellularLocation>
</comment>
<dbReference type="InterPro" id="IPR012879">
    <property type="entry name" value="CCDC47"/>
</dbReference>
<dbReference type="HOGENOM" id="CLU_042570_0_0_1"/>
<dbReference type="OrthoDB" id="10039147at2759"/>
<evidence type="ECO:0000256" key="1">
    <source>
        <dbReference type="ARBA" id="ARBA00004167"/>
    </source>
</evidence>
<dbReference type="FunCoup" id="N1J6N0">
    <property type="interactions" value="65"/>
</dbReference>
<dbReference type="InParanoid" id="N1J6N0"/>
<feature type="compositionally biased region" description="Basic and acidic residues" evidence="5">
    <location>
        <begin position="414"/>
        <end position="428"/>
    </location>
</feature>
<name>N1J6N0_BLUG1</name>
<gene>
    <name evidence="7" type="ORF">BGHDH14_bgh04173</name>
</gene>
<keyword evidence="4 6" id="KW-0472">Membrane</keyword>
<evidence type="ECO:0000256" key="2">
    <source>
        <dbReference type="ARBA" id="ARBA00022692"/>
    </source>
</evidence>
<keyword evidence="2 6" id="KW-0812">Transmembrane</keyword>
<proteinExistence type="predicted"/>
<dbReference type="GO" id="GO:0032469">
    <property type="term" value="P:endoplasmic reticulum calcium ion homeostasis"/>
    <property type="evidence" value="ECO:0007669"/>
    <property type="project" value="InterPro"/>
</dbReference>
<keyword evidence="3 6" id="KW-1133">Transmembrane helix</keyword>
<dbReference type="PANTHER" id="PTHR12883:SF0">
    <property type="entry name" value="PAT COMPLEX SUBUNIT CCDC47"/>
    <property type="match status" value="1"/>
</dbReference>